<gene>
    <name evidence="1" type="ORF">HEK616_40900</name>
</gene>
<accession>A0ABM7ZW93</accession>
<evidence type="ECO:0008006" key="3">
    <source>
        <dbReference type="Google" id="ProtNLM"/>
    </source>
</evidence>
<reference evidence="1" key="1">
    <citation type="submission" date="2022-06" db="EMBL/GenBank/DDBJ databases">
        <title>Complete genome sequence of Streptomyces nigrescens HEK616.</title>
        <authorList>
            <person name="Asamizu S."/>
            <person name="Onaka H."/>
        </authorList>
    </citation>
    <scope>NUCLEOTIDE SEQUENCE</scope>
    <source>
        <strain evidence="1">HEK616</strain>
    </source>
</reference>
<protein>
    <recommendedName>
        <fullName evidence="3">Minor tail protein</fullName>
    </recommendedName>
</protein>
<evidence type="ECO:0000313" key="2">
    <source>
        <dbReference type="Proteomes" id="UP001059597"/>
    </source>
</evidence>
<keyword evidence="2" id="KW-1185">Reference proteome</keyword>
<name>A0ABM7ZW93_STRNI</name>
<proteinExistence type="predicted"/>
<dbReference type="Proteomes" id="UP001059597">
    <property type="component" value="Chromosome"/>
</dbReference>
<sequence length="201" mass="21594">MPSYDGYSQNIPYPILTDAPDIETAMQAMVNGVVPQTVMRFASASARAAALVNGWVPKPGMITYLIAEDRFDGRMADGSWQALSPSGWKPLTPASGMVTQSGSPGYQVVNGSVQLRGRFARSNGGQYTTGTDWLLTTIPAAYRPPTYQYWVTPVEMGAGIYYARTQLAYDTGQVIVQVPPGSTSTVNGLHWAGIDGLSYSL</sequence>
<evidence type="ECO:0000313" key="1">
    <source>
        <dbReference type="EMBL" id="BDM70603.1"/>
    </source>
</evidence>
<dbReference type="RefSeq" id="WP_261954323.1">
    <property type="nucleotide sequence ID" value="NZ_AP026073.1"/>
</dbReference>
<organism evidence="1 2">
    <name type="scientific">Streptomyces nigrescens</name>
    <dbReference type="NCBI Taxonomy" id="1920"/>
    <lineage>
        <taxon>Bacteria</taxon>
        <taxon>Bacillati</taxon>
        <taxon>Actinomycetota</taxon>
        <taxon>Actinomycetes</taxon>
        <taxon>Kitasatosporales</taxon>
        <taxon>Streptomycetaceae</taxon>
        <taxon>Streptomyces</taxon>
    </lineage>
</organism>
<dbReference type="EMBL" id="AP026073">
    <property type="protein sequence ID" value="BDM70603.1"/>
    <property type="molecule type" value="Genomic_DNA"/>
</dbReference>